<dbReference type="InterPro" id="IPR011767">
    <property type="entry name" value="GLR_AS"/>
</dbReference>
<keyword evidence="2" id="KW-0813">Transport</keyword>
<dbReference type="Gene3D" id="3.40.30.10">
    <property type="entry name" value="Glutaredoxin"/>
    <property type="match status" value="1"/>
</dbReference>
<reference evidence="4 5" key="1">
    <citation type="submission" date="2017-03" db="EMBL/GenBank/DDBJ databases">
        <title>Genome sequence of Methanobrevibacter wosei.</title>
        <authorList>
            <person name="Poehlein A."/>
            <person name="Seedorf H."/>
            <person name="Daniel R."/>
        </authorList>
    </citation>
    <scope>NUCLEOTIDE SEQUENCE [LARGE SCALE GENOMIC DNA]</scope>
    <source>
        <strain evidence="4 5">DSM 11979</strain>
    </source>
</reference>
<keyword evidence="2" id="KW-0249">Electron transport</keyword>
<dbReference type="RefSeq" id="WP_116669159.1">
    <property type="nucleotide sequence ID" value="NZ_CALIUN010000007.1"/>
</dbReference>
<evidence type="ECO:0000313" key="4">
    <source>
        <dbReference type="EMBL" id="PWB86621.1"/>
    </source>
</evidence>
<comment type="caution">
    <text evidence="4">The sequence shown here is derived from an EMBL/GenBank/DDBJ whole genome shotgun (WGS) entry which is preliminary data.</text>
</comment>
<evidence type="ECO:0000259" key="3">
    <source>
        <dbReference type="Pfam" id="PF13192"/>
    </source>
</evidence>
<protein>
    <submittedName>
        <fullName evidence="4">Glutaredoxin</fullName>
    </submittedName>
</protein>
<dbReference type="OrthoDB" id="35385at2157"/>
<dbReference type="PROSITE" id="PS51354">
    <property type="entry name" value="GLUTAREDOXIN_2"/>
    <property type="match status" value="1"/>
</dbReference>
<dbReference type="InterPro" id="IPR012336">
    <property type="entry name" value="Thioredoxin-like_fold"/>
</dbReference>
<keyword evidence="5" id="KW-1185">Reference proteome</keyword>
<dbReference type="Proteomes" id="UP000245577">
    <property type="component" value="Unassembled WGS sequence"/>
</dbReference>
<name>A0A2U1S8J0_9EURY</name>
<proteinExistence type="inferred from homology"/>
<feature type="domain" description="Thioredoxin-like fold" evidence="3">
    <location>
        <begin position="4"/>
        <end position="82"/>
    </location>
</feature>
<gene>
    <name evidence="4" type="ORF">MBBWO_03320</name>
</gene>
<accession>A0A2U1S8J0</accession>
<dbReference type="PANTHER" id="PTHR37170:SF1">
    <property type="entry name" value="GLUTAREDOXIN-LIKE PROTEIN"/>
    <property type="match status" value="1"/>
</dbReference>
<evidence type="ECO:0000256" key="2">
    <source>
        <dbReference type="ARBA" id="ARBA00022982"/>
    </source>
</evidence>
<dbReference type="InterPro" id="IPR036249">
    <property type="entry name" value="Thioredoxin-like_sf"/>
</dbReference>
<dbReference type="EMBL" id="MZGU01000003">
    <property type="protein sequence ID" value="PWB86621.1"/>
    <property type="molecule type" value="Genomic_DNA"/>
</dbReference>
<dbReference type="Pfam" id="PF13192">
    <property type="entry name" value="Thioredoxin_3"/>
    <property type="match status" value="1"/>
</dbReference>
<dbReference type="PROSITE" id="PS00195">
    <property type="entry name" value="GLUTAREDOXIN_1"/>
    <property type="match status" value="1"/>
</dbReference>
<dbReference type="SUPFAM" id="SSF52833">
    <property type="entry name" value="Thioredoxin-like"/>
    <property type="match status" value="1"/>
</dbReference>
<dbReference type="AlphaFoldDB" id="A0A2U1S8J0"/>
<evidence type="ECO:0000313" key="5">
    <source>
        <dbReference type="Proteomes" id="UP000245577"/>
    </source>
</evidence>
<evidence type="ECO:0000256" key="1">
    <source>
        <dbReference type="ARBA" id="ARBA00007787"/>
    </source>
</evidence>
<sequence length="86" mass="9405">MAIKVEVFSSDSCPHCPGAVKVAEEAKADLTDLDIELEVVNINTDENRKRAIDYQIMAVPTIVIDGQVEFIGAPSKEEFVAKLKSI</sequence>
<organism evidence="4 5">
    <name type="scientific">Methanobrevibacter woesei</name>
    <dbReference type="NCBI Taxonomy" id="190976"/>
    <lineage>
        <taxon>Archaea</taxon>
        <taxon>Methanobacteriati</taxon>
        <taxon>Methanobacteriota</taxon>
        <taxon>Methanomada group</taxon>
        <taxon>Methanobacteria</taxon>
        <taxon>Methanobacteriales</taxon>
        <taxon>Methanobacteriaceae</taxon>
        <taxon>Methanobrevibacter</taxon>
    </lineage>
</organism>
<comment type="similarity">
    <text evidence="1">Belongs to the glutaredoxin family.</text>
</comment>
<dbReference type="PANTHER" id="PTHR37170">
    <property type="entry name" value="GLUTAREDOXIN-RELATED"/>
    <property type="match status" value="1"/>
</dbReference>